<dbReference type="Gene3D" id="3.90.25.10">
    <property type="entry name" value="UDP-galactose 4-epimerase, domain 1"/>
    <property type="match status" value="1"/>
</dbReference>
<dbReference type="PANTHER" id="PTHR43000">
    <property type="entry name" value="DTDP-D-GLUCOSE 4,6-DEHYDRATASE-RELATED"/>
    <property type="match status" value="1"/>
</dbReference>
<name>A0A7D4Q800_9SPHI</name>
<dbReference type="AlphaFoldDB" id="A0A7D4Q800"/>
<proteinExistence type="inferred from homology"/>
<accession>A0A7D4Q800</accession>
<evidence type="ECO:0000313" key="4">
    <source>
        <dbReference type="Proteomes" id="UP000505355"/>
    </source>
</evidence>
<feature type="domain" description="NAD-dependent epimerase/dehydratase" evidence="2">
    <location>
        <begin position="5"/>
        <end position="236"/>
    </location>
</feature>
<dbReference type="RefSeq" id="WP_173414099.1">
    <property type="nucleotide sequence ID" value="NZ_CP054139.1"/>
</dbReference>
<dbReference type="Pfam" id="PF01370">
    <property type="entry name" value="Epimerase"/>
    <property type="match status" value="1"/>
</dbReference>
<dbReference type="SUPFAM" id="SSF51735">
    <property type="entry name" value="NAD(P)-binding Rossmann-fold domains"/>
    <property type="match status" value="1"/>
</dbReference>
<evidence type="ECO:0000313" key="3">
    <source>
        <dbReference type="EMBL" id="QKJ29405.1"/>
    </source>
</evidence>
<sequence length="302" mass="34166">MKSKILVLGANGFIGKNLASYIAQNHYIDKHVFYFASKSEFAEPVQDINYLRFDFFEPLSLQTILAEVVPDYIINLAGTLDNNDINKCLALNAELSRRVLETIIDLKLEIKKVLFIGSAAEYGANSVIPLSENHELLPITPYGLSKVIQTQYFNYYTRKFKIPANIARTFNIIGRSMSDKLSIGSFIKQINNSKDEDVIFTGNLSSERDYLFINDVLDAFFKILFEGKAGQIYNVCSGSHIAMSKILDSLIKVSGKSITVNVKPELVKKDDIPVSCGDNNKLFKDTGWRQRYKIEEIYDNLL</sequence>
<dbReference type="InterPro" id="IPR036291">
    <property type="entry name" value="NAD(P)-bd_dom_sf"/>
</dbReference>
<dbReference type="Gene3D" id="3.40.50.720">
    <property type="entry name" value="NAD(P)-binding Rossmann-like Domain"/>
    <property type="match status" value="1"/>
</dbReference>
<protein>
    <submittedName>
        <fullName evidence="3">NAD-dependent epimerase/dehydratase family protein</fullName>
    </submittedName>
</protein>
<evidence type="ECO:0000256" key="1">
    <source>
        <dbReference type="ARBA" id="ARBA00007637"/>
    </source>
</evidence>
<reference evidence="3 4" key="1">
    <citation type="submission" date="2020-05" db="EMBL/GenBank/DDBJ databases">
        <title>Mucilaginibacter mali sp. nov.</title>
        <authorList>
            <person name="Kim H.S."/>
            <person name="Lee K.C."/>
            <person name="Suh M.K."/>
            <person name="Kim J.-S."/>
            <person name="Han K.-I."/>
            <person name="Eom M.K."/>
            <person name="Shin Y.K."/>
            <person name="Lee J.-S."/>
        </authorList>
    </citation>
    <scope>NUCLEOTIDE SEQUENCE [LARGE SCALE GENOMIC DNA]</scope>
    <source>
        <strain evidence="3 4">G2-14</strain>
    </source>
</reference>
<keyword evidence="4" id="KW-1185">Reference proteome</keyword>
<gene>
    <name evidence="3" type="ORF">HQ865_06420</name>
</gene>
<dbReference type="Proteomes" id="UP000505355">
    <property type="component" value="Chromosome"/>
</dbReference>
<evidence type="ECO:0000259" key="2">
    <source>
        <dbReference type="Pfam" id="PF01370"/>
    </source>
</evidence>
<comment type="similarity">
    <text evidence="1">Belongs to the NAD(P)-dependent epimerase/dehydratase family.</text>
</comment>
<dbReference type="KEGG" id="mmab:HQ865_06420"/>
<dbReference type="InterPro" id="IPR001509">
    <property type="entry name" value="Epimerase_deHydtase"/>
</dbReference>
<organism evidence="3 4">
    <name type="scientific">Mucilaginibacter mali</name>
    <dbReference type="NCBI Taxonomy" id="2740462"/>
    <lineage>
        <taxon>Bacteria</taxon>
        <taxon>Pseudomonadati</taxon>
        <taxon>Bacteroidota</taxon>
        <taxon>Sphingobacteriia</taxon>
        <taxon>Sphingobacteriales</taxon>
        <taxon>Sphingobacteriaceae</taxon>
        <taxon>Mucilaginibacter</taxon>
    </lineage>
</organism>
<dbReference type="EMBL" id="CP054139">
    <property type="protein sequence ID" value="QKJ29405.1"/>
    <property type="molecule type" value="Genomic_DNA"/>
</dbReference>